<keyword evidence="14" id="KW-1185">Reference proteome</keyword>
<dbReference type="EC" id="2.3.2.27" evidence="3"/>
<dbReference type="InterPro" id="IPR039525">
    <property type="entry name" value="RNF126-like_zinc-ribbon"/>
</dbReference>
<dbReference type="AlphaFoldDB" id="A0AAN9XXX8"/>
<sequence length="707" mass="77840">MESGESRSAGYYCHKCNLTVQVPSTDLCPLCNDGFIEKLNPSSISSFADRNNEHREDMDSLPAVLRHVSDNFEVIVQGGDPSHGNLSDHRPSSSNRRDASSDAAQGNDRRRTRNQNYANSFEHVFSELLNTMTRPNAVNSDGNAPLFLLSNPPGDYAWGREGLDTIVTQLLNQMDSSGPPPLSTDKIDAIPFVVVTDAQVSENTQCSVCWESFKQAEPVRQLPCEHIYHDACILPWLQLHGTCPICRKLLCDDNDSRLGFSHSGNLEALFSNVQGFSIYPSRRRRTYRQRRNNTGVINHNIRCWHCSEFGHYARDCHHRNRNNSNNRSQPQQQSSQEPSQNDALDEVTAFAGPFIDVVESLPYVDIDELDEEDDDDDDEDEDLYDGYSHYTDYDIDCDSLYADFDLDVLSFSGASSGSTAHPSTGSGWPSLGTTTASMFGEAHPRRLIQCYRCGRYGHKAPECRVASADSRSALRAQPQRERCRYCARRNHASDKCFYRLSSNRGGVSGTSARAAAGRASAVGFSSETAINVQPSQQARLKSPPPPYPQWGTWSNHPVRPRAGILKKEQPSQRRLTSPPPPRHVTPPPALSASSSSSLRRSTLRGGSASGNNSAASHRSTSSTSGWRALPARGPICYRCHQPGHVLRDCTSENDMRECWRVANRSNRNNSNSSSNSSSTSSSGGSSSSSSSSSSNSSSYGSTSLELD</sequence>
<dbReference type="PROSITE" id="PS50089">
    <property type="entry name" value="ZF_RING_2"/>
    <property type="match status" value="1"/>
</dbReference>
<keyword evidence="5" id="KW-0479">Metal-binding</keyword>
<dbReference type="GO" id="GO:0000209">
    <property type="term" value="P:protein polyubiquitination"/>
    <property type="evidence" value="ECO:0007669"/>
    <property type="project" value="UniProtKB-ARBA"/>
</dbReference>
<keyword evidence="7" id="KW-0833">Ubl conjugation pathway</keyword>
<keyword evidence="4" id="KW-0808">Transferase</keyword>
<evidence type="ECO:0000256" key="3">
    <source>
        <dbReference type="ARBA" id="ARBA00012483"/>
    </source>
</evidence>
<proteinExistence type="predicted"/>
<evidence type="ECO:0000256" key="2">
    <source>
        <dbReference type="ARBA" id="ARBA00004906"/>
    </source>
</evidence>
<keyword evidence="8" id="KW-0862">Zinc</keyword>
<evidence type="ECO:0000313" key="14">
    <source>
        <dbReference type="Proteomes" id="UP001367676"/>
    </source>
</evidence>
<feature type="compositionally biased region" description="Low complexity" evidence="10">
    <location>
        <begin position="590"/>
        <end position="624"/>
    </location>
</feature>
<evidence type="ECO:0000256" key="6">
    <source>
        <dbReference type="ARBA" id="ARBA00022771"/>
    </source>
</evidence>
<dbReference type="SUPFAM" id="SSF57850">
    <property type="entry name" value="RING/U-box"/>
    <property type="match status" value="1"/>
</dbReference>
<name>A0AAN9XXX8_9HEMI</name>
<feature type="domain" description="CCHC-type" evidence="12">
    <location>
        <begin position="636"/>
        <end position="651"/>
    </location>
</feature>
<gene>
    <name evidence="13" type="ORF">V9T40_010923</name>
</gene>
<dbReference type="InterPro" id="IPR036875">
    <property type="entry name" value="Znf_CCHC_sf"/>
</dbReference>
<dbReference type="SMART" id="SM00343">
    <property type="entry name" value="ZnF_C2HC"/>
    <property type="match status" value="3"/>
</dbReference>
<evidence type="ECO:0000256" key="4">
    <source>
        <dbReference type="ARBA" id="ARBA00022679"/>
    </source>
</evidence>
<feature type="domain" description="RING-type" evidence="11">
    <location>
        <begin position="206"/>
        <end position="247"/>
    </location>
</feature>
<dbReference type="Pfam" id="PF14369">
    <property type="entry name" value="Zn_ribbon_19"/>
    <property type="match status" value="1"/>
</dbReference>
<evidence type="ECO:0000259" key="12">
    <source>
        <dbReference type="PROSITE" id="PS50158"/>
    </source>
</evidence>
<feature type="region of interest" description="Disordered" evidence="10">
    <location>
        <begin position="662"/>
        <end position="707"/>
    </location>
</feature>
<feature type="compositionally biased region" description="Low complexity" evidence="10">
    <location>
        <begin position="322"/>
        <end position="341"/>
    </location>
</feature>
<dbReference type="Pfam" id="PF13639">
    <property type="entry name" value="zf-RING_2"/>
    <property type="match status" value="1"/>
</dbReference>
<dbReference type="FunFam" id="3.30.40.10:FF:000069">
    <property type="entry name" value="E3 ubiquitin-protein ligase RNF115"/>
    <property type="match status" value="1"/>
</dbReference>
<feature type="region of interest" description="Disordered" evidence="10">
    <location>
        <begin position="75"/>
        <end position="117"/>
    </location>
</feature>
<dbReference type="GO" id="GO:0005634">
    <property type="term" value="C:nucleus"/>
    <property type="evidence" value="ECO:0007669"/>
    <property type="project" value="TreeGrafter"/>
</dbReference>
<evidence type="ECO:0000259" key="11">
    <source>
        <dbReference type="PROSITE" id="PS50089"/>
    </source>
</evidence>
<dbReference type="GO" id="GO:0061630">
    <property type="term" value="F:ubiquitin protein ligase activity"/>
    <property type="evidence" value="ECO:0007669"/>
    <property type="project" value="UniProtKB-EC"/>
</dbReference>
<dbReference type="PANTHER" id="PTHR45931">
    <property type="entry name" value="SI:CH211-59O9.10"/>
    <property type="match status" value="1"/>
</dbReference>
<comment type="catalytic activity">
    <reaction evidence="1">
        <text>S-ubiquitinyl-[E2 ubiquitin-conjugating enzyme]-L-cysteine + [acceptor protein]-L-lysine = [E2 ubiquitin-conjugating enzyme]-L-cysteine + N(6)-ubiquitinyl-[acceptor protein]-L-lysine.</text>
        <dbReference type="EC" id="2.3.2.27"/>
    </reaction>
</comment>
<dbReference type="PANTHER" id="PTHR45931:SF3">
    <property type="entry name" value="RING ZINC FINGER-CONTAINING PROTEIN"/>
    <property type="match status" value="1"/>
</dbReference>
<protein>
    <recommendedName>
        <fullName evidence="3">RING-type E3 ubiquitin transferase</fullName>
        <ecNumber evidence="3">2.3.2.27</ecNumber>
    </recommendedName>
</protein>
<feature type="compositionally biased region" description="Low complexity" evidence="10">
    <location>
        <begin position="663"/>
        <end position="707"/>
    </location>
</feature>
<keyword evidence="6 9" id="KW-0863">Zinc-finger</keyword>
<dbReference type="Gene3D" id="4.10.60.10">
    <property type="entry name" value="Zinc finger, CCHC-type"/>
    <property type="match status" value="2"/>
</dbReference>
<dbReference type="InterPro" id="IPR013083">
    <property type="entry name" value="Znf_RING/FYVE/PHD"/>
</dbReference>
<dbReference type="GO" id="GO:0008270">
    <property type="term" value="F:zinc ion binding"/>
    <property type="evidence" value="ECO:0007669"/>
    <property type="project" value="UniProtKB-KW"/>
</dbReference>
<comment type="caution">
    <text evidence="13">The sequence shown here is derived from an EMBL/GenBank/DDBJ whole genome shotgun (WGS) entry which is preliminary data.</text>
</comment>
<evidence type="ECO:0000256" key="8">
    <source>
        <dbReference type="ARBA" id="ARBA00022833"/>
    </source>
</evidence>
<dbReference type="Proteomes" id="UP001367676">
    <property type="component" value="Unassembled WGS sequence"/>
</dbReference>
<dbReference type="SMART" id="SM00184">
    <property type="entry name" value="RING"/>
    <property type="match status" value="1"/>
</dbReference>
<evidence type="ECO:0000256" key="9">
    <source>
        <dbReference type="PROSITE-ProRule" id="PRU00047"/>
    </source>
</evidence>
<evidence type="ECO:0000256" key="1">
    <source>
        <dbReference type="ARBA" id="ARBA00000900"/>
    </source>
</evidence>
<dbReference type="PROSITE" id="PS50158">
    <property type="entry name" value="ZF_CCHC"/>
    <property type="match status" value="3"/>
</dbReference>
<accession>A0AAN9XXX8</accession>
<reference evidence="13 14" key="1">
    <citation type="submission" date="2024-03" db="EMBL/GenBank/DDBJ databases">
        <title>Adaptation during the transition from Ophiocordyceps entomopathogen to insect associate is accompanied by gene loss and intensified selection.</title>
        <authorList>
            <person name="Ward C.M."/>
            <person name="Onetto C.A."/>
            <person name="Borneman A.R."/>
        </authorList>
    </citation>
    <scope>NUCLEOTIDE SEQUENCE [LARGE SCALE GENOMIC DNA]</scope>
    <source>
        <strain evidence="13">AWRI1</strain>
        <tissue evidence="13">Single Adult Female</tissue>
    </source>
</reference>
<dbReference type="Pfam" id="PF00098">
    <property type="entry name" value="zf-CCHC"/>
    <property type="match status" value="2"/>
</dbReference>
<dbReference type="GO" id="GO:0003676">
    <property type="term" value="F:nucleic acid binding"/>
    <property type="evidence" value="ECO:0007669"/>
    <property type="project" value="InterPro"/>
</dbReference>
<organism evidence="13 14">
    <name type="scientific">Parthenolecanium corni</name>
    <dbReference type="NCBI Taxonomy" id="536013"/>
    <lineage>
        <taxon>Eukaryota</taxon>
        <taxon>Metazoa</taxon>
        <taxon>Ecdysozoa</taxon>
        <taxon>Arthropoda</taxon>
        <taxon>Hexapoda</taxon>
        <taxon>Insecta</taxon>
        <taxon>Pterygota</taxon>
        <taxon>Neoptera</taxon>
        <taxon>Paraneoptera</taxon>
        <taxon>Hemiptera</taxon>
        <taxon>Sternorrhyncha</taxon>
        <taxon>Coccoidea</taxon>
        <taxon>Coccidae</taxon>
        <taxon>Parthenolecanium</taxon>
    </lineage>
</organism>
<dbReference type="EMBL" id="JBBCAQ010000037">
    <property type="protein sequence ID" value="KAK7573732.1"/>
    <property type="molecule type" value="Genomic_DNA"/>
</dbReference>
<feature type="region of interest" description="Disordered" evidence="10">
    <location>
        <begin position="320"/>
        <end position="342"/>
    </location>
</feature>
<feature type="domain" description="CCHC-type" evidence="12">
    <location>
        <begin position="450"/>
        <end position="464"/>
    </location>
</feature>
<dbReference type="Gene3D" id="3.30.40.10">
    <property type="entry name" value="Zinc/RING finger domain, C3HC4 (zinc finger)"/>
    <property type="match status" value="1"/>
</dbReference>
<evidence type="ECO:0000256" key="10">
    <source>
        <dbReference type="SAM" id="MobiDB-lite"/>
    </source>
</evidence>
<evidence type="ECO:0000256" key="7">
    <source>
        <dbReference type="ARBA" id="ARBA00022786"/>
    </source>
</evidence>
<feature type="domain" description="CCHC-type" evidence="12">
    <location>
        <begin position="302"/>
        <end position="316"/>
    </location>
</feature>
<dbReference type="SUPFAM" id="SSF57756">
    <property type="entry name" value="Retrovirus zinc finger-like domains"/>
    <property type="match status" value="3"/>
</dbReference>
<feature type="compositionally biased region" description="Pro residues" evidence="10">
    <location>
        <begin position="577"/>
        <end position="589"/>
    </location>
</feature>
<evidence type="ECO:0000256" key="5">
    <source>
        <dbReference type="ARBA" id="ARBA00022723"/>
    </source>
</evidence>
<dbReference type="InterPro" id="IPR051834">
    <property type="entry name" value="RING_finger_E3_ligase"/>
</dbReference>
<dbReference type="GO" id="GO:0006511">
    <property type="term" value="P:ubiquitin-dependent protein catabolic process"/>
    <property type="evidence" value="ECO:0007669"/>
    <property type="project" value="TreeGrafter"/>
</dbReference>
<feature type="region of interest" description="Disordered" evidence="10">
    <location>
        <begin position="534"/>
        <end position="627"/>
    </location>
</feature>
<comment type="pathway">
    <text evidence="2">Protein modification; protein ubiquitination.</text>
</comment>
<feature type="compositionally biased region" description="Basic and acidic residues" evidence="10">
    <location>
        <begin position="86"/>
        <end position="100"/>
    </location>
</feature>
<evidence type="ECO:0000313" key="13">
    <source>
        <dbReference type="EMBL" id="KAK7573732.1"/>
    </source>
</evidence>
<dbReference type="InterPro" id="IPR001878">
    <property type="entry name" value="Znf_CCHC"/>
</dbReference>
<dbReference type="InterPro" id="IPR001841">
    <property type="entry name" value="Znf_RING"/>
</dbReference>